<reference evidence="2" key="1">
    <citation type="journal article" date="2017" name="Mol. Cell. Proteomics">
        <title>Melt with this kiss: Paralysing and liquefying venom of the assassin bug Pristhesancus plagipennis (Hemiptera: Reduviidae).</title>
        <authorList>
            <person name="Walker A.A."/>
            <person name="Madio B."/>
            <person name="Jin J."/>
            <person name="Undheim E.A."/>
            <person name="Fry B.G."/>
            <person name="King G.F."/>
        </authorList>
    </citation>
    <scope>NUCLEOTIDE SEQUENCE</scope>
    <source>
        <tissue evidence="2">Venom/labial gland</tissue>
    </source>
</reference>
<keyword evidence="1" id="KW-0732">Signal</keyword>
<proteinExistence type="evidence at transcript level"/>
<feature type="chain" id="PRO_5012907870" evidence="1">
    <location>
        <begin position="22"/>
        <end position="55"/>
    </location>
</feature>
<evidence type="ECO:0000313" key="2">
    <source>
        <dbReference type="EMBL" id="AQM58374.1"/>
    </source>
</evidence>
<name>A0A1Q1NPE3_PRIPG</name>
<dbReference type="EMBL" id="KX459623">
    <property type="protein sequence ID" value="AQM58374.1"/>
    <property type="molecule type" value="mRNA"/>
</dbReference>
<organism evidence="2">
    <name type="scientific">Pristhesancus plagipennis</name>
    <name type="common">Common assassin bug</name>
    <dbReference type="NCBI Taxonomy" id="1955184"/>
    <lineage>
        <taxon>Eukaryota</taxon>
        <taxon>Metazoa</taxon>
        <taxon>Ecdysozoa</taxon>
        <taxon>Arthropoda</taxon>
        <taxon>Hexapoda</taxon>
        <taxon>Insecta</taxon>
        <taxon>Pterygota</taxon>
        <taxon>Neoptera</taxon>
        <taxon>Paraneoptera</taxon>
        <taxon>Hemiptera</taxon>
        <taxon>Heteroptera</taxon>
        <taxon>Panheteroptera</taxon>
        <taxon>Cimicomorpha</taxon>
        <taxon>Reduviidae</taxon>
        <taxon>Harpactorinae</taxon>
        <taxon>Harpactorini</taxon>
        <taxon>Pristhesancus</taxon>
    </lineage>
</organism>
<feature type="signal peptide" evidence="1">
    <location>
        <begin position="1"/>
        <end position="21"/>
    </location>
</feature>
<accession>A0A1Q1NPE3</accession>
<sequence length="55" mass="6041">MKLVLFLVFIVLAIMALTVQSKENDCIPGFQQCGGANSRCCGLYVCFNNRCIPTP</sequence>
<evidence type="ECO:0000256" key="1">
    <source>
        <dbReference type="SAM" id="SignalP"/>
    </source>
</evidence>
<dbReference type="AlphaFoldDB" id="A0A1Q1NPE3"/>
<protein>
    <submittedName>
        <fullName evidence="2">Venom ptu1 family peptide pp4</fullName>
    </submittedName>
</protein>